<dbReference type="InterPro" id="IPR045851">
    <property type="entry name" value="AMP-bd_C_sf"/>
</dbReference>
<dbReference type="InterPro" id="IPR023213">
    <property type="entry name" value="CAT-like_dom_sf"/>
</dbReference>
<dbReference type="GO" id="GO:0031177">
    <property type="term" value="F:phosphopantetheine binding"/>
    <property type="evidence" value="ECO:0007669"/>
    <property type="project" value="InterPro"/>
</dbReference>
<dbReference type="Gene3D" id="1.10.1200.10">
    <property type="entry name" value="ACP-like"/>
    <property type="match status" value="6"/>
</dbReference>
<feature type="domain" description="Carrier" evidence="7">
    <location>
        <begin position="3330"/>
        <end position="3403"/>
    </location>
</feature>
<evidence type="ECO:0000256" key="3">
    <source>
        <dbReference type="ARBA" id="ARBA00022553"/>
    </source>
</evidence>
<dbReference type="OMA" id="CTMLPRM"/>
<feature type="domain" description="Carrier" evidence="7">
    <location>
        <begin position="3881"/>
        <end position="3957"/>
    </location>
</feature>
<feature type="domain" description="Carrier" evidence="7">
    <location>
        <begin position="585"/>
        <end position="658"/>
    </location>
</feature>
<proteinExistence type="inferred from homology"/>
<dbReference type="PROSITE" id="PS50075">
    <property type="entry name" value="CARRIER"/>
    <property type="match status" value="6"/>
</dbReference>
<dbReference type="PROSITE" id="PS00012">
    <property type="entry name" value="PHOSPHOPANTETHEINE"/>
    <property type="match status" value="6"/>
</dbReference>
<dbReference type="Gene3D" id="3.30.300.30">
    <property type="match status" value="2"/>
</dbReference>
<dbReference type="SMART" id="SM01294">
    <property type="entry name" value="PKS_PP_betabranch"/>
    <property type="match status" value="1"/>
</dbReference>
<dbReference type="Gene3D" id="3.30.559.10">
    <property type="entry name" value="Chloramphenicol acetyltransferase-like domain"/>
    <property type="match status" value="6"/>
</dbReference>
<dbReference type="PROSITE" id="PS00455">
    <property type="entry name" value="AMP_BINDING"/>
    <property type="match status" value="2"/>
</dbReference>
<dbReference type="InterPro" id="IPR020845">
    <property type="entry name" value="AMP-binding_CS"/>
</dbReference>
<evidence type="ECO:0000256" key="2">
    <source>
        <dbReference type="ARBA" id="ARBA00022450"/>
    </source>
</evidence>
<dbReference type="EMBL" id="GL988041">
    <property type="protein sequence ID" value="EGS20291.1"/>
    <property type="molecule type" value="Genomic_DNA"/>
</dbReference>
<dbReference type="Pfam" id="PF00550">
    <property type="entry name" value="PP-binding"/>
    <property type="match status" value="6"/>
</dbReference>
<protein>
    <submittedName>
        <fullName evidence="8">Nonribosomal peptide synthase-like protein</fullName>
    </submittedName>
</protein>
<dbReference type="SMART" id="SM00823">
    <property type="entry name" value="PKS_PP"/>
    <property type="match status" value="6"/>
</dbReference>
<dbReference type="GeneID" id="18256154"/>
<evidence type="ECO:0000256" key="4">
    <source>
        <dbReference type="ARBA" id="ARBA00022598"/>
    </source>
</evidence>
<dbReference type="FunFam" id="3.30.300.30:FF:000033">
    <property type="entry name" value="Nonribosomal siderophore peptide synthase SidC"/>
    <property type="match status" value="1"/>
</dbReference>
<evidence type="ECO:0000256" key="5">
    <source>
        <dbReference type="ARBA" id="ARBA00029454"/>
    </source>
</evidence>
<evidence type="ECO:0000259" key="7">
    <source>
        <dbReference type="PROSITE" id="PS50075"/>
    </source>
</evidence>
<name>G0S8B6_CHATD</name>
<dbReference type="InterPro" id="IPR000873">
    <property type="entry name" value="AMP-dep_synth/lig_dom"/>
</dbReference>
<dbReference type="RefSeq" id="XP_006692587.1">
    <property type="nucleotide sequence ID" value="XM_006692524.1"/>
</dbReference>
<dbReference type="Pfam" id="PF00668">
    <property type="entry name" value="Condensation"/>
    <property type="match status" value="6"/>
</dbReference>
<dbReference type="NCBIfam" id="TIGR01733">
    <property type="entry name" value="AA-adenyl-dom"/>
    <property type="match status" value="1"/>
</dbReference>
<evidence type="ECO:0000256" key="1">
    <source>
        <dbReference type="ARBA" id="ARBA00004924"/>
    </source>
</evidence>
<dbReference type="InterPro" id="IPR009081">
    <property type="entry name" value="PP-bd_ACP"/>
</dbReference>
<evidence type="ECO:0000256" key="6">
    <source>
        <dbReference type="SAM" id="MobiDB-lite"/>
    </source>
</evidence>
<feature type="compositionally biased region" description="Polar residues" evidence="6">
    <location>
        <begin position="1"/>
        <end position="17"/>
    </location>
</feature>
<dbReference type="Proteomes" id="UP000008066">
    <property type="component" value="Unassembled WGS sequence"/>
</dbReference>
<feature type="domain" description="Carrier" evidence="7">
    <location>
        <begin position="2779"/>
        <end position="2856"/>
    </location>
</feature>
<dbReference type="SUPFAM" id="SSF47336">
    <property type="entry name" value="ACP-like"/>
    <property type="match status" value="6"/>
</dbReference>
<dbReference type="Pfam" id="PF00501">
    <property type="entry name" value="AMP-binding"/>
    <property type="match status" value="2"/>
</dbReference>
<comment type="pathway">
    <text evidence="1">Siderophore biosynthesis.</text>
</comment>
<dbReference type="InterPro" id="IPR020806">
    <property type="entry name" value="PKS_PP-bd"/>
</dbReference>
<dbReference type="InterPro" id="IPR042099">
    <property type="entry name" value="ANL_N_sf"/>
</dbReference>
<organism evidence="9">
    <name type="scientific">Chaetomium thermophilum (strain DSM 1495 / CBS 144.50 / IMI 039719)</name>
    <name type="common">Thermochaetoides thermophila</name>
    <dbReference type="NCBI Taxonomy" id="759272"/>
    <lineage>
        <taxon>Eukaryota</taxon>
        <taxon>Fungi</taxon>
        <taxon>Dikarya</taxon>
        <taxon>Ascomycota</taxon>
        <taxon>Pezizomycotina</taxon>
        <taxon>Sordariomycetes</taxon>
        <taxon>Sordariomycetidae</taxon>
        <taxon>Sordariales</taxon>
        <taxon>Chaetomiaceae</taxon>
        <taxon>Thermochaetoides</taxon>
    </lineage>
</organism>
<dbReference type="InterPro" id="IPR001242">
    <property type="entry name" value="Condensation_dom"/>
</dbReference>
<gene>
    <name evidence="8" type="ORF">CTHT_0021160</name>
</gene>
<dbReference type="eggNOG" id="KOG1178">
    <property type="taxonomic scope" value="Eukaryota"/>
</dbReference>
<dbReference type="PANTHER" id="PTHR45527">
    <property type="entry name" value="NONRIBOSOMAL PEPTIDE SYNTHETASE"/>
    <property type="match status" value="1"/>
</dbReference>
<accession>G0S8B6</accession>
<dbReference type="GO" id="GO:0016874">
    <property type="term" value="F:ligase activity"/>
    <property type="evidence" value="ECO:0007669"/>
    <property type="project" value="UniProtKB-KW"/>
</dbReference>
<dbReference type="HOGENOM" id="CLU_000092_2_0_1"/>
<keyword evidence="9" id="KW-1185">Reference proteome</keyword>
<keyword evidence="3" id="KW-0597">Phosphoprotein</keyword>
<dbReference type="Gene3D" id="3.40.50.12780">
    <property type="entry name" value="N-terminal domain of ligase-like"/>
    <property type="match status" value="2"/>
</dbReference>
<dbReference type="OrthoDB" id="416786at2759"/>
<dbReference type="SUPFAM" id="SSF52777">
    <property type="entry name" value="CoA-dependent acyltransferases"/>
    <property type="match status" value="12"/>
</dbReference>
<reference evidence="8 9" key="1">
    <citation type="journal article" date="2011" name="Cell">
        <title>Insight into structure and assembly of the nuclear pore complex by utilizing the genome of a eukaryotic thermophile.</title>
        <authorList>
            <person name="Amlacher S."/>
            <person name="Sarges P."/>
            <person name="Flemming D."/>
            <person name="van Noort V."/>
            <person name="Kunze R."/>
            <person name="Devos D.P."/>
            <person name="Arumugam M."/>
            <person name="Bork P."/>
            <person name="Hurt E."/>
        </authorList>
    </citation>
    <scope>NUCLEOTIDE SEQUENCE [LARGE SCALE GENOMIC DNA]</scope>
    <source>
        <strain evidence="9">DSM 1495 / CBS 144.50 / IMI 039719</strain>
    </source>
</reference>
<feature type="region of interest" description="Disordered" evidence="6">
    <location>
        <begin position="1"/>
        <end position="33"/>
    </location>
</feature>
<dbReference type="GO" id="GO:0031169">
    <property type="term" value="P:ferrichrome biosynthetic process"/>
    <property type="evidence" value="ECO:0007669"/>
    <property type="project" value="UniProtKB-ARBA"/>
</dbReference>
<dbReference type="InterPro" id="IPR006162">
    <property type="entry name" value="Ppantetheine_attach_site"/>
</dbReference>
<evidence type="ECO:0000313" key="8">
    <source>
        <dbReference type="EMBL" id="EGS20291.1"/>
    </source>
</evidence>
<dbReference type="KEGG" id="cthr:CTHT_0021160"/>
<evidence type="ECO:0000313" key="9">
    <source>
        <dbReference type="Proteomes" id="UP000008066"/>
    </source>
</evidence>
<dbReference type="FunFam" id="3.40.50.12780:FF:000024">
    <property type="entry name" value="Nonribosomal siderophore peptide synthase SidC"/>
    <property type="match status" value="1"/>
</dbReference>
<dbReference type="SUPFAM" id="SSF56801">
    <property type="entry name" value="Acetyl-CoA synthetase-like"/>
    <property type="match status" value="2"/>
</dbReference>
<dbReference type="InterPro" id="IPR036736">
    <property type="entry name" value="ACP-like_sf"/>
</dbReference>
<dbReference type="GO" id="GO:0043041">
    <property type="term" value="P:amino acid activation for nonribosomal peptide biosynthetic process"/>
    <property type="evidence" value="ECO:0007669"/>
    <property type="project" value="TreeGrafter"/>
</dbReference>
<dbReference type="Gene3D" id="3.30.559.30">
    <property type="entry name" value="Nonribosomal peptide synthetase, condensation domain"/>
    <property type="match status" value="6"/>
</dbReference>
<dbReference type="GO" id="GO:0005737">
    <property type="term" value="C:cytoplasm"/>
    <property type="evidence" value="ECO:0007669"/>
    <property type="project" value="TreeGrafter"/>
</dbReference>
<dbReference type="InterPro" id="IPR010071">
    <property type="entry name" value="AA_adenyl_dom"/>
</dbReference>
<dbReference type="CDD" id="cd05918">
    <property type="entry name" value="A_NRPS_SidN3_like"/>
    <property type="match status" value="1"/>
</dbReference>
<dbReference type="PANTHER" id="PTHR45527:SF1">
    <property type="entry name" value="FATTY ACID SYNTHASE"/>
    <property type="match status" value="1"/>
</dbReference>
<sequence>MGARTSKSANSKPQSPDLTGLSIANHPPKHLPGPALLHHLVQTNSKDGQPALDFLLDPKSNKRVTLSYAQLHAASDVLACRITALLAQSQPANNDGKQRKKKRELKKWDGKKAPQREAFVVPILIPQSPMLYVSQLAILKAGGAFCPLNLDVPLERARFILQDVNAHVVITTKELEGQIPGDMGLQVLLVTPDTLDFLLAKTPTQQERKRWRVPKGDDLAYVMYTSGSTGTPKGVGISHTAATQSLLAHDAHIPHFTRFLQFAAPTFDVSVFEIFFPLFRGQTLVGCVRQEMLNDLPGVMNALQVDGCELTPSVAGSLLRKRENVPGLRVLLTIGEMLTRPVVEEFGGDGEKKSLLWGMYGPTEAAIHCSVEAAFESKASVSNIGVAFDTVSAFILKIPDPDAGDSPTEVVVLPLGETGELALGGPQLAVGYLNRPDLTSTAFIDTPYGRLYRTGDKARMLPGGKLECLGRIATGQVKLRGQRIELGEVEHAALRAVGCHGAVAGVVNNLLVLFCAVDDVEEGDDNTKKTDKVLHSCREWLPGYMIPNDVVIMRELPRLPSGKVDRKGLVADYSAKITSLADGVAYADARERRMCEIAGQVLSGPVYSNTDLARAGLDSLTAIKLASALREGGYEVSALDVLSVRTIAGLYTRVKDRIPQAPDSIDLEVPSARKHPLLTPYTGKITSIIPCTPLQSSMLAETVANPRVNCNWVELRIVGHGVNDVRVWFERLIEQNEILRTGFIHHAGHFLQVIFSGVREGQIAVVSALSREWQLNDDAGFLHPFKIRLVPSEEGVLVTVQLHHAIYDGWTQDLLLADLTSLSQGQELTPRPQFRALTSYFHSESHKQACNAAREFWARTLHSYHPPPFPTLVSNPDSPPSVETTSLTLPLSPGDVKSKLQSVICTPQSLFLASLTFTTSLFLSHPDIAIGVVTSLRTLPLSSIEALLGPCIATLPLRTDLRQVRTVRDLLATVQAANRAAMAHGVLPLGEIKKLTRQKGGERVFEVMGVWQESLVSSSTDQKGVVQVLGSRDYLETKVFVEMEPRERELEVRVTWHGDVVGKEWAAAFGKTLGVLTRGMLDNLSGELSQLKKVLPEDVKGVFDVEKAFEILEKGDFPPSNHIPSPAQDLPSSTDITTADEWSPLESLISDAVCSSLTVNRPELRKWTPLAAFGLDSLTAIQLAREIETRLGRRPGITLILRNATVAKLAQVLAEECLTTPVLASSALKEVEEPLLPKELIDSVLGDLKEKGVTVTTLLPCTPLQEGMLLSSSGSGSSQYLNQMLFRLNSPLNPLKQAFTSMVVRHPILRTIFLTTSSTQYPIIQAVLEAWEPVWHGFGTSPSSIENCLEQQVKAVPPALDSLTPAISFGVIHHGQDTYISFVCHHALYDGVAIQRLLYEVEQTVAGQVLSPPSKYDSFLRLSLALPADTDTFWRAQLEGYTPKLASKLSFDGLPLEKINLIQELGMPFSQLQGRIRQLGITLLTASHTSWTLTLSTVFNSGDICFGTVINGRSVPLPQIDELVAPCFNTIPIRVKLEDETLRVAEVMRLVGDINERAREYQFTGLRRIQGVVGKGRVFDTLVLVQAPGRELDQAVWRLEKDEGEMDIPYVLEITPNPTQDKLVVRLHAQESPISSLLLHLFLHTFNTILAYPHSHLPLILPTPLADDISRIKHPQPATEPTASLGKEDWTPTELTICSVLTSLSHVDEARITRHTTIYQLGLDSISAVQIASKLRNTFSDRQVTVTASDVLTYPTCARLAAFIDAQTANPSIDIPAKPAYDLSSFQSRVRPQLAVHGIDMDQVETLLPCTPTQSAMLAQFIKSSGKDYLNFLEFEVSSEGVASSQLADTWHKVCAAQPMLRAGVIPVEGVREVEFGMVVYKAEDFSPRVSVHQGYFEREKWRREAQKAAYDNPETNLWSVAILEREKGLHMHLAIHHALYDVHSLRLLLASLSECLSGRQLSPQDITPAVVDILSQTTSPDPSFWTGLAEKVVVNRFPVMTPLQQRNRTIETAEMASSLPVGTLEKGAMQAGYTLHTLFSAAWTRVLSSYLGESSVVFGIVLSGRTTDATREAVFPCICTLPVVAENTEKNEELLRSMLRYNTALYTQQHLPLTRIQQWLGRGDTKLFDTLLVYQKLDLPPGPDSETRRWKIVDDTPQTDIPLSLEIEHSSGSTSLSLLYRATFFTDILPPEQAALLLKQFDAQVSHLALHPDETDSALNDAHPELYSILLAEQPTLSTEVKFLHEFVSRQAALTPEATALWFVDRFDNNNNPIGREWTYLELEKQGNRVAHLLSGHVSTGDVVAVCFDKSPVAYFSILGVLKAGCAFLALDPGAPRERNEFILRDSGATMLLTDGPSPALGTSIPVLVVTEALLASESLPPDPVSLTRDLKSEDVAYILYTSGTTGTPKGCCITHSNTVQCMLSFQVIFTGHWTPGASRWLQFASLHFDVSVLEQYWSWSAGITLVSAPRDLILSDLAGTISRLEITHIDLTPSLARLLHPEEVPSLCRGVFITGGEALKQEILDVWGETGVIYNFYGPTEATIGVTVYPRVPKEGKASNIGRQFINVGAYVLKPGTEEPVLRGGVGELCVSGPLVGKGYLQREGLTREKFPTLSKFGERVYRTGDLVRVLHDGCFDFLGRADDQVKLRGQRLEIGEINHAIRKGVPEIKDVATLVVRNEAQKKDLLVSFVVPNAEKKHGPLALVETPETIEMCQSARSACRSKLPGYMVPTYVLPVPYIPLSRNNKAELKELRRFFASLSAEQLLALSSSTSASHHTLDATGVKIVQMLSSMTGVPLETVKADATIFELGIDSISVLRLSRLFNSNGFPSATPALILRHPVVADLARALSTQQRPSSTSAAVQAARLRIQACAHKHLSHICRDLDVRLTEVEYIAPCSPLQEGMLSRSGVDGAYFNTFRLVLADAVNLDRLEEALKRVVDKLPILRTKFVKTTDGFMQVALRQPFPGWEVVDGNVREIMQQTRKEWIALNQETFVQPWKAVLVGRELVLHIFHALYDANSLKLMLARLAAEYRGEREGDEEPSFLEALVHGPLQDFSESKGFWVEHLKQASLTPVPRSSSVGMTSVSRTIAAPDLDTLRSKLGTTYQSLLQALWASLLSKHLNTATPTMGLILSGRTIALPSADLIPGPMFNTLPFCAHISSQTTWSSLVKQCHDFNTAVLPFQHVPLREVQKWCTGGRKIFEVLFSFQIEDDDTEKIERLWRIADDEQTGTEYPLALEITLREGIQLKVVLVARGAEEQILEKMADELESGLHSMLSNPDAIVSTDTSSLSAVLHQNGHASADGSGPLPLRLPNGTSHTTAPFVWTPSAQLLRQEIASLAETDPSSVSESTPLLSLGLDSIDIIKLSARLKSHGIEVKTSEILRRQTIASITQLLQSRAGEPSKQSVREKRVEIVTTLLREHLTERGELQEREVALPVTAIQEALLTQMLDSDFTLYFNHDILAISSQVDIPRYKSAWSAVLAGEPILRTRFTPLPAGLPGLKSTWCQVISPSPTAHIVEVELQSEDELSKLTETATIRARQGAGKADLVQLAFATVGEKTFVVLSLAHALYDGWSLGLIHRAVWEAYEGRYSPPEMDAYLGQVQEVLLFPEDDNDDAAAFWAGFLQGTRQTLYPRRSPTPSDETHRAELASSVLPEQLTAFLKSHAITLQTLTQSIWSVHLACLTASLDTIFATVLSLRTTPPLENLPYPTMNTVAVRSVLHGTVANWLHYMQENMASVLAHGHFPLREALRVAGLTGGVLNTLFIAQRSLGGDKKGEGLASSVGGEARAEYPVCVEVEMVGGKLVWRGACEGAYGSQEEIDGLLRRLDGLLAWVLEHPDADVVTFSGDSVQICGLPPIRLRDAQDQIANGIDDTDAWSPLEEQIRDALASVAGIPASSIARSNNVYHLGLDSISAIKATTLLRKQGVNLGLRDMLRASSIAEMAPLVRAPAGVDMPAAESSALSEVEVRGVLDKFGIDGSAVEDVLPAMAMQVHMLSVWLNTRGEVFYPEFRYTLSGKITASAIDKAWKTLVGETPILRTVFVATESRDTPVMQVVLKKEFLDESVVRDGVWMSKEREAEQPYNRLVATKEDEKWRLRMKIHHALYDAVSLPAIMERFAALCSNRAQQPVWPAKLPRPLLADKPERKRFWTKYLTGAETVPLCLGSNESAARVSLVKKALPDVTSLSRTCKANGISLQSLFFAAYAEYLSSLAPSRSTSVVFGVYLANRTDKTVGAEDFPTLRLVPIKAVLREDTGLVEVAKQIQEDIHVISAVEHIDVGLWEIQEWTGVVVNSFVNFLGAPVNGCELKGVKLEVEEVDWNEERPSNAESWVSPRELEGNLVRGAFPDAVDIEVSVLDGMTIGVFGPPSKLGSPQKIIDGVVAILQRI</sequence>
<dbReference type="STRING" id="759272.G0S8B6"/>
<keyword evidence="2" id="KW-0596">Phosphopantetheine</keyword>
<dbReference type="GO" id="GO:0010106">
    <property type="term" value="P:cellular response to iron ion starvation"/>
    <property type="evidence" value="ECO:0007669"/>
    <property type="project" value="UniProtKB-ARBA"/>
</dbReference>
<feature type="domain" description="Carrier" evidence="7">
    <location>
        <begin position="1688"/>
        <end position="1768"/>
    </location>
</feature>
<feature type="region of interest" description="Disordered" evidence="6">
    <location>
        <begin position="90"/>
        <end position="109"/>
    </location>
</feature>
<comment type="similarity">
    <text evidence="5">Belongs to the NRP synthetase family.</text>
</comment>
<keyword evidence="4" id="KW-0436">Ligase</keyword>
<feature type="domain" description="Carrier" evidence="7">
    <location>
        <begin position="1140"/>
        <end position="1217"/>
    </location>
</feature>